<evidence type="ECO:0000313" key="2">
    <source>
        <dbReference type="Proteomes" id="UP000010121"/>
    </source>
</evidence>
<protein>
    <submittedName>
        <fullName evidence="1">Uncharacterized protein</fullName>
    </submittedName>
</protein>
<dbReference type="STRING" id="371731.Rsw2DRAFT_1246"/>
<dbReference type="eggNOG" id="ENOG50314DE">
    <property type="taxonomic scope" value="Bacteria"/>
</dbReference>
<dbReference type="EMBL" id="ACYY01000006">
    <property type="protein sequence ID" value="EEW25815.1"/>
    <property type="molecule type" value="Genomic_DNA"/>
</dbReference>
<dbReference type="RefSeq" id="WP_008029142.1">
    <property type="nucleotide sequence ID" value="NZ_ACYY01000006.1"/>
</dbReference>
<keyword evidence="2" id="KW-1185">Reference proteome</keyword>
<dbReference type="Proteomes" id="UP000010121">
    <property type="component" value="Unassembled WGS sequence"/>
</dbReference>
<evidence type="ECO:0000313" key="1">
    <source>
        <dbReference type="EMBL" id="EEW25815.1"/>
    </source>
</evidence>
<gene>
    <name evidence="1" type="ORF">Rsw2DRAFT_1246</name>
</gene>
<sequence length="70" mass="7888">MDLNRLINMILNMVLRKLVNRGVNAGIDHVARRGKPAAEMTPEEQDQARKARQLAQRARQAAKITGRLGR</sequence>
<dbReference type="OrthoDB" id="7871856at2"/>
<reference evidence="1 2" key="1">
    <citation type="submission" date="2009-08" db="EMBL/GenBank/DDBJ databases">
        <title>The draft genome of Rhodobacter sp. SW2.</title>
        <authorList>
            <consortium name="US DOE Joint Genome Institute (JGI-PGF)"/>
            <person name="Lucas S."/>
            <person name="Copeland A."/>
            <person name="Lapidus A."/>
            <person name="Glavina del Rio T."/>
            <person name="Tice H."/>
            <person name="Bruce D."/>
            <person name="Goodwin L."/>
            <person name="Pitluck S."/>
            <person name="Larimer F."/>
            <person name="Land M.L."/>
            <person name="Hauser L."/>
            <person name="Emerson D."/>
        </authorList>
    </citation>
    <scope>NUCLEOTIDE SEQUENCE [LARGE SCALE GENOMIC DNA]</scope>
    <source>
        <strain evidence="1 2">SW2</strain>
    </source>
</reference>
<organism evidence="1 2">
    <name type="scientific">Rhodobacter ferrooxidans</name>
    <dbReference type="NCBI Taxonomy" id="371731"/>
    <lineage>
        <taxon>Bacteria</taxon>
        <taxon>Pseudomonadati</taxon>
        <taxon>Pseudomonadota</taxon>
        <taxon>Alphaproteobacteria</taxon>
        <taxon>Rhodobacterales</taxon>
        <taxon>Rhodobacter group</taxon>
        <taxon>Rhodobacter</taxon>
    </lineage>
</organism>
<comment type="caution">
    <text evidence="1">The sequence shown here is derived from an EMBL/GenBank/DDBJ whole genome shotgun (WGS) entry which is preliminary data.</text>
</comment>
<proteinExistence type="predicted"/>
<name>C8RZL8_9RHOB</name>
<dbReference type="AlphaFoldDB" id="C8RZL8"/>
<accession>C8RZL8</accession>